<dbReference type="AlphaFoldDB" id="A0AAW5K9M3"/>
<evidence type="ECO:0008006" key="4">
    <source>
        <dbReference type="Google" id="ProtNLM"/>
    </source>
</evidence>
<gene>
    <name evidence="2" type="ORF">NE646_06535</name>
</gene>
<organism evidence="2 3">
    <name type="scientific">Bittarella massiliensis</name>
    <name type="common">ex Durand et al. 2017</name>
    <dbReference type="NCBI Taxonomy" id="1720313"/>
    <lineage>
        <taxon>Bacteria</taxon>
        <taxon>Bacillati</taxon>
        <taxon>Bacillota</taxon>
        <taxon>Clostridia</taxon>
        <taxon>Eubacteriales</taxon>
        <taxon>Oscillospiraceae</taxon>
        <taxon>Bittarella (ex Durand et al. 2017)</taxon>
    </lineage>
</organism>
<accession>A0AAW5K9M3</accession>
<sequence length="371" mass="37618">MAAKFKGGESLQITNKITLNLSGEEVFAPIMAHQGDLRSRVVECTLQKDGVPYTIEEGTIARATYKSAAGVSDIHDVEIAGNVVIVPLVPSLLASPGDARCDVILSKGGAVVGTGRFTVLVSPAAAIGHDLEKSPEYQSFVAALADADQWKADTVEAISKATEATEGANTAARAANAAAASVDAAKQAALEAAQSATAAAGSANTAAGGADTAKAQAEEAAQSAQTAATRANEAADGIESTGIIAHLQNTSNPHQVTAEQVGAVSEDEVGDVSLTATAQFKGAKIRVARAGKIVTFCTAPITNYTKPSEGGYPTMCTLPQGYRPSSLVDVLLPLSGGGSVNVMVDTDGKVSAGVISDAASMTLRIVFTFAQ</sequence>
<feature type="region of interest" description="Disordered" evidence="1">
    <location>
        <begin position="210"/>
        <end position="233"/>
    </location>
</feature>
<dbReference type="RefSeq" id="WP_256135956.1">
    <property type="nucleotide sequence ID" value="NZ_JANGAB010000003.1"/>
</dbReference>
<reference evidence="2" key="1">
    <citation type="submission" date="2022-06" db="EMBL/GenBank/DDBJ databases">
        <title>Isolation of gut microbiota from human fecal samples.</title>
        <authorList>
            <person name="Pamer E.G."/>
            <person name="Barat B."/>
            <person name="Waligurski E."/>
            <person name="Medina S."/>
            <person name="Paddock L."/>
            <person name="Mostad J."/>
        </authorList>
    </citation>
    <scope>NUCLEOTIDE SEQUENCE</scope>
    <source>
        <strain evidence="2">DFI.7.96</strain>
    </source>
</reference>
<proteinExistence type="predicted"/>
<dbReference type="Proteomes" id="UP001205063">
    <property type="component" value="Unassembled WGS sequence"/>
</dbReference>
<evidence type="ECO:0000256" key="1">
    <source>
        <dbReference type="SAM" id="MobiDB-lite"/>
    </source>
</evidence>
<comment type="caution">
    <text evidence="2">The sequence shown here is derived from an EMBL/GenBank/DDBJ whole genome shotgun (WGS) entry which is preliminary data.</text>
</comment>
<name>A0AAW5K9M3_9FIRM</name>
<evidence type="ECO:0000313" key="2">
    <source>
        <dbReference type="EMBL" id="MCQ4949323.1"/>
    </source>
</evidence>
<dbReference type="EMBL" id="JANGAB010000003">
    <property type="protein sequence ID" value="MCQ4949323.1"/>
    <property type="molecule type" value="Genomic_DNA"/>
</dbReference>
<evidence type="ECO:0000313" key="3">
    <source>
        <dbReference type="Proteomes" id="UP001205063"/>
    </source>
</evidence>
<protein>
    <recommendedName>
        <fullName evidence="4">DUF2479 domain-containing protein</fullName>
    </recommendedName>
</protein>